<sequence length="178" mass="19834">MMSSPIPDISLVAPSDMEEASRASATPDVAQEIQGVANIPEAPGLLPFPPVPPDPDTAFQFQSEFLGFGEAASEDILSDWRRAVRRGGATLEWRAFVARWQARMSGDHTRYALFHLLIFHFGRLEPQLRLAALACFLTDGSDGRDAVKRNWKRIGLGAFSREQWPSVQRLLREAGMLR</sequence>
<organism evidence="1 2">
    <name type="scientific">Pandoraea anhela</name>
    <dbReference type="NCBI Taxonomy" id="2508295"/>
    <lineage>
        <taxon>Bacteria</taxon>
        <taxon>Pseudomonadati</taxon>
        <taxon>Pseudomonadota</taxon>
        <taxon>Betaproteobacteria</taxon>
        <taxon>Burkholderiales</taxon>
        <taxon>Burkholderiaceae</taxon>
        <taxon>Pandoraea</taxon>
    </lineage>
</organism>
<dbReference type="RefSeq" id="WP_150667812.1">
    <property type="nucleotide sequence ID" value="NZ_CABPSB010000002.1"/>
</dbReference>
<dbReference type="OrthoDB" id="8941832at2"/>
<reference evidence="1 2" key="1">
    <citation type="submission" date="2019-08" db="EMBL/GenBank/DDBJ databases">
        <authorList>
            <person name="Peeters C."/>
        </authorList>
    </citation>
    <scope>NUCLEOTIDE SEQUENCE [LARGE SCALE GENOMIC DNA]</scope>
    <source>
        <strain evidence="1 2">LMG 31108</strain>
    </source>
</reference>
<evidence type="ECO:0000313" key="1">
    <source>
        <dbReference type="EMBL" id="VVD80342.1"/>
    </source>
</evidence>
<protein>
    <submittedName>
        <fullName evidence="1">Uncharacterized protein</fullName>
    </submittedName>
</protein>
<proteinExistence type="predicted"/>
<accession>A0A5E4SZ48</accession>
<dbReference type="Proteomes" id="UP000406256">
    <property type="component" value="Unassembled WGS sequence"/>
</dbReference>
<gene>
    <name evidence="1" type="ORF">PAN31108_01073</name>
</gene>
<dbReference type="AlphaFoldDB" id="A0A5E4SZ48"/>
<name>A0A5E4SZ48_9BURK</name>
<evidence type="ECO:0000313" key="2">
    <source>
        <dbReference type="Proteomes" id="UP000406256"/>
    </source>
</evidence>
<dbReference type="EMBL" id="CABPSB010000002">
    <property type="protein sequence ID" value="VVD80342.1"/>
    <property type="molecule type" value="Genomic_DNA"/>
</dbReference>
<keyword evidence="2" id="KW-1185">Reference proteome</keyword>